<evidence type="ECO:0000256" key="4">
    <source>
        <dbReference type="ARBA" id="ARBA00023136"/>
    </source>
</evidence>
<evidence type="ECO:0000259" key="6">
    <source>
        <dbReference type="Pfam" id="PF04932"/>
    </source>
</evidence>
<feature type="transmembrane region" description="Helical" evidence="5">
    <location>
        <begin position="329"/>
        <end position="348"/>
    </location>
</feature>
<keyword evidence="2 5" id="KW-0812">Transmembrane</keyword>
<dbReference type="InterPro" id="IPR007016">
    <property type="entry name" value="O-antigen_ligase-rel_domated"/>
</dbReference>
<dbReference type="EMBL" id="CP120682">
    <property type="protein sequence ID" value="WKN34686.1"/>
    <property type="molecule type" value="Genomic_DNA"/>
</dbReference>
<feature type="transmembrane region" description="Helical" evidence="5">
    <location>
        <begin position="204"/>
        <end position="229"/>
    </location>
</feature>
<accession>A0AA49GJ88</accession>
<evidence type="ECO:0000256" key="2">
    <source>
        <dbReference type="ARBA" id="ARBA00022692"/>
    </source>
</evidence>
<feature type="domain" description="O-antigen ligase-related" evidence="6">
    <location>
        <begin position="203"/>
        <end position="341"/>
    </location>
</feature>
<feature type="transmembrane region" description="Helical" evidence="5">
    <location>
        <begin position="12"/>
        <end position="27"/>
    </location>
</feature>
<evidence type="ECO:0000313" key="7">
    <source>
        <dbReference type="EMBL" id="WKN34686.1"/>
    </source>
</evidence>
<keyword evidence="4 5" id="KW-0472">Membrane</keyword>
<protein>
    <recommendedName>
        <fullName evidence="6">O-antigen ligase-related domain-containing protein</fullName>
    </recommendedName>
</protein>
<dbReference type="GO" id="GO:0016020">
    <property type="term" value="C:membrane"/>
    <property type="evidence" value="ECO:0007669"/>
    <property type="project" value="UniProtKB-SubCell"/>
</dbReference>
<reference evidence="7" key="2">
    <citation type="journal article" date="2024" name="Antonie Van Leeuwenhoek">
        <title>Roseihalotalea indica gen. nov., sp. nov., a halophilic Bacteroidetes from mesopelagic Southwest Indian Ocean with higher carbohydrate metabolic potential.</title>
        <authorList>
            <person name="Chen B."/>
            <person name="Zhang M."/>
            <person name="Lin D."/>
            <person name="Ye J."/>
            <person name="Tang K."/>
        </authorList>
    </citation>
    <scope>NUCLEOTIDE SEQUENCE</scope>
    <source>
        <strain evidence="7">TK19036</strain>
    </source>
</reference>
<evidence type="ECO:0000256" key="5">
    <source>
        <dbReference type="SAM" id="Phobius"/>
    </source>
</evidence>
<gene>
    <name evidence="7" type="ORF">K4G66_20135</name>
</gene>
<organism evidence="7">
    <name type="scientific">Roseihalotalea indica</name>
    <dbReference type="NCBI Taxonomy" id="2867963"/>
    <lineage>
        <taxon>Bacteria</taxon>
        <taxon>Pseudomonadati</taxon>
        <taxon>Bacteroidota</taxon>
        <taxon>Cytophagia</taxon>
        <taxon>Cytophagales</taxon>
        <taxon>Catalimonadaceae</taxon>
        <taxon>Roseihalotalea</taxon>
    </lineage>
</organism>
<dbReference type="AlphaFoldDB" id="A0AA49GJ88"/>
<feature type="transmembrane region" description="Helical" evidence="5">
    <location>
        <begin position="235"/>
        <end position="259"/>
    </location>
</feature>
<feature type="transmembrane region" description="Helical" evidence="5">
    <location>
        <begin position="81"/>
        <end position="99"/>
    </location>
</feature>
<evidence type="ECO:0000256" key="3">
    <source>
        <dbReference type="ARBA" id="ARBA00022989"/>
    </source>
</evidence>
<feature type="transmembrane region" description="Helical" evidence="5">
    <location>
        <begin position="360"/>
        <end position="378"/>
    </location>
</feature>
<reference evidence="7" key="1">
    <citation type="journal article" date="2023" name="Comput. Struct. Biotechnol. J.">
        <title>Discovery of a novel marine Bacteroidetes with a rich repertoire of carbohydrate-active enzymes.</title>
        <authorList>
            <person name="Chen B."/>
            <person name="Liu G."/>
            <person name="Chen Q."/>
            <person name="Wang H."/>
            <person name="Liu L."/>
            <person name="Tang K."/>
        </authorList>
    </citation>
    <scope>NUCLEOTIDE SEQUENCE</scope>
    <source>
        <strain evidence="7">TK19036</strain>
    </source>
</reference>
<feature type="transmembrane region" description="Helical" evidence="5">
    <location>
        <begin position="56"/>
        <end position="75"/>
    </location>
</feature>
<keyword evidence="3 5" id="KW-1133">Transmembrane helix</keyword>
<feature type="transmembrane region" description="Helical" evidence="5">
    <location>
        <begin position="383"/>
        <end position="400"/>
    </location>
</feature>
<proteinExistence type="predicted"/>
<dbReference type="Pfam" id="PF04932">
    <property type="entry name" value="Wzy_C"/>
    <property type="match status" value="1"/>
</dbReference>
<evidence type="ECO:0000256" key="1">
    <source>
        <dbReference type="ARBA" id="ARBA00004141"/>
    </source>
</evidence>
<comment type="subcellular location">
    <subcellularLocation>
        <location evidence="1">Membrane</location>
        <topology evidence="1">Multi-pass membrane protein</topology>
    </subcellularLocation>
</comment>
<feature type="transmembrane region" description="Helical" evidence="5">
    <location>
        <begin position="111"/>
        <end position="128"/>
    </location>
</feature>
<sequence>MRISIPEQKISIDYLLVYLLAAISGMPFFSGDIPVLGTFGLAFLVFLLRKEGFHRGYFFILFAFLVLVCLHSLRFDNFPTNTYIGLFIKISLGYLVVALTKEKFTYYYVDVIYYLSIISFFIFIPIFISQEFGNLFNSLGLSSPFGEGGEKSLIVYHLNLDRPEGMYRNCGAFWEPAAHGGFLLIALMFNLINTNSLTDKKSLVLIITLISTLSTSVFVLLAFLVFSYLFFNQKLIVKIITVPIVVIGFIYAFTSIPFLGEKIEREVEQGNLSEEVKERGHISHTRLSSGLADIEDLKENPLIGRGLFELTFYDPTDVMARHNGLTKHFAQFGIIGALIYFGAIFLSFKKLINFSNINRFMAWPFIILMLMMGIAEAYFDKPFFWGLVFIYIVISSNSVFDEDQEYAEEHISEKYAFHRQ</sequence>
<name>A0AA49GJ88_9BACT</name>